<dbReference type="PROSITE" id="PS50102">
    <property type="entry name" value="RRM"/>
    <property type="match status" value="1"/>
</dbReference>
<feature type="compositionally biased region" description="Low complexity" evidence="2">
    <location>
        <begin position="159"/>
        <end position="176"/>
    </location>
</feature>
<dbReference type="InterPro" id="IPR000504">
    <property type="entry name" value="RRM_dom"/>
</dbReference>
<sequence>MDQSQSPAVPIPSSPSRGAAGAQDGGVIVDTLVVKNIPFHLADVDFVSILNTFDAKPKQVRYIYDKAGGGGFKGMAFVKYNRDVNINAMMAALQGLDIMGRKLRIELKRTPAQQPQTPTQPQQLASYEEGYDKASPQRINGRPRRGTVERRGREEDVVVEPFGSYGSSYGSPTSSSWEPSRKRTTRSVSKGGNSYIPKGPDGTKGFSSEYQARRTTFPATQPPAEAINGVSAEETSEPSRELAVNVGEISVQE</sequence>
<proteinExistence type="predicted"/>
<protein>
    <submittedName>
        <fullName evidence="4">RNA recognition motif domain containing protein</fullName>
    </submittedName>
</protein>
<evidence type="ECO:0000313" key="5">
    <source>
        <dbReference type="Proteomes" id="UP000011083"/>
    </source>
</evidence>
<feature type="region of interest" description="Disordered" evidence="2">
    <location>
        <begin position="229"/>
        <end position="253"/>
    </location>
</feature>
<keyword evidence="1" id="KW-0694">RNA-binding</keyword>
<accession>L8GGK4</accession>
<feature type="compositionally biased region" description="Low complexity" evidence="2">
    <location>
        <begin position="110"/>
        <end position="123"/>
    </location>
</feature>
<dbReference type="VEuPathDB" id="AmoebaDB:ACA1_190630"/>
<dbReference type="STRING" id="1257118.L8GGK4"/>
<evidence type="ECO:0000313" key="4">
    <source>
        <dbReference type="EMBL" id="ELR11336.1"/>
    </source>
</evidence>
<dbReference type="AlphaFoldDB" id="L8GGK4"/>
<dbReference type="KEGG" id="acan:ACA1_190630"/>
<gene>
    <name evidence="4" type="ORF">ACA1_190630</name>
</gene>
<dbReference type="InterPro" id="IPR012677">
    <property type="entry name" value="Nucleotide-bd_a/b_plait_sf"/>
</dbReference>
<name>L8GGK4_ACACF</name>
<dbReference type="Proteomes" id="UP000011083">
    <property type="component" value="Unassembled WGS sequence"/>
</dbReference>
<dbReference type="SMART" id="SM00360">
    <property type="entry name" value="RRM"/>
    <property type="match status" value="1"/>
</dbReference>
<feature type="region of interest" description="Disordered" evidence="2">
    <location>
        <begin position="109"/>
        <end position="207"/>
    </location>
</feature>
<evidence type="ECO:0000256" key="2">
    <source>
        <dbReference type="SAM" id="MobiDB-lite"/>
    </source>
</evidence>
<keyword evidence="5" id="KW-1185">Reference proteome</keyword>
<evidence type="ECO:0000256" key="1">
    <source>
        <dbReference type="PROSITE-ProRule" id="PRU00176"/>
    </source>
</evidence>
<evidence type="ECO:0000259" key="3">
    <source>
        <dbReference type="PROSITE" id="PS50102"/>
    </source>
</evidence>
<dbReference type="InterPro" id="IPR035979">
    <property type="entry name" value="RBD_domain_sf"/>
</dbReference>
<dbReference type="GeneID" id="14911703"/>
<dbReference type="RefSeq" id="XP_004333349.1">
    <property type="nucleotide sequence ID" value="XM_004333301.1"/>
</dbReference>
<dbReference type="Pfam" id="PF00076">
    <property type="entry name" value="RRM_1"/>
    <property type="match status" value="1"/>
</dbReference>
<dbReference type="Gene3D" id="3.30.70.330">
    <property type="match status" value="1"/>
</dbReference>
<dbReference type="SUPFAM" id="SSF54928">
    <property type="entry name" value="RNA-binding domain, RBD"/>
    <property type="match status" value="1"/>
</dbReference>
<organism evidence="4 5">
    <name type="scientific">Acanthamoeba castellanii (strain ATCC 30010 / Neff)</name>
    <dbReference type="NCBI Taxonomy" id="1257118"/>
    <lineage>
        <taxon>Eukaryota</taxon>
        <taxon>Amoebozoa</taxon>
        <taxon>Discosea</taxon>
        <taxon>Longamoebia</taxon>
        <taxon>Centramoebida</taxon>
        <taxon>Acanthamoebidae</taxon>
        <taxon>Acanthamoeba</taxon>
    </lineage>
</organism>
<feature type="domain" description="RRM" evidence="3">
    <location>
        <begin position="30"/>
        <end position="110"/>
    </location>
</feature>
<dbReference type="OrthoDB" id="434258at2759"/>
<dbReference type="EMBL" id="KB008154">
    <property type="protein sequence ID" value="ELR11336.1"/>
    <property type="molecule type" value="Genomic_DNA"/>
</dbReference>
<reference evidence="4 5" key="1">
    <citation type="journal article" date="2013" name="Genome Biol.">
        <title>Genome of Acanthamoeba castellanii highlights extensive lateral gene transfer and early evolution of tyrosine kinase signaling.</title>
        <authorList>
            <person name="Clarke M."/>
            <person name="Lohan A.J."/>
            <person name="Liu B."/>
            <person name="Lagkouvardos I."/>
            <person name="Roy S."/>
            <person name="Zafar N."/>
            <person name="Bertelli C."/>
            <person name="Schilde C."/>
            <person name="Kianianmomeni A."/>
            <person name="Burglin T.R."/>
            <person name="Frech C."/>
            <person name="Turcotte B."/>
            <person name="Kopec K.O."/>
            <person name="Synnott J.M."/>
            <person name="Choo C."/>
            <person name="Paponov I."/>
            <person name="Finkler A."/>
            <person name="Soon Heng Tan C."/>
            <person name="Hutchins A.P."/>
            <person name="Weinmeier T."/>
            <person name="Rattei T."/>
            <person name="Chu J.S."/>
            <person name="Gimenez G."/>
            <person name="Irimia M."/>
            <person name="Rigden D.J."/>
            <person name="Fitzpatrick D.A."/>
            <person name="Lorenzo-Morales J."/>
            <person name="Bateman A."/>
            <person name="Chiu C.H."/>
            <person name="Tang P."/>
            <person name="Hegemann P."/>
            <person name="Fromm H."/>
            <person name="Raoult D."/>
            <person name="Greub G."/>
            <person name="Miranda-Saavedra D."/>
            <person name="Chen N."/>
            <person name="Nash P."/>
            <person name="Ginger M.L."/>
            <person name="Horn M."/>
            <person name="Schaap P."/>
            <person name="Caler L."/>
            <person name="Loftus B."/>
        </authorList>
    </citation>
    <scope>NUCLEOTIDE SEQUENCE [LARGE SCALE GENOMIC DNA]</scope>
    <source>
        <strain evidence="4 5">Neff</strain>
    </source>
</reference>
<dbReference type="GO" id="GO:0003723">
    <property type="term" value="F:RNA binding"/>
    <property type="evidence" value="ECO:0007669"/>
    <property type="project" value="UniProtKB-UniRule"/>
</dbReference>
<feature type="compositionally biased region" description="Basic and acidic residues" evidence="2">
    <location>
        <begin position="146"/>
        <end position="156"/>
    </location>
</feature>
<feature type="region of interest" description="Disordered" evidence="2">
    <location>
        <begin position="1"/>
        <end position="22"/>
    </location>
</feature>